<dbReference type="EMBL" id="JAQBIE010000041">
    <property type="protein sequence ID" value="MDB6179556.1"/>
    <property type="molecule type" value="Genomic_DNA"/>
</dbReference>
<evidence type="ECO:0000313" key="4">
    <source>
        <dbReference type="Proteomes" id="UP001165641"/>
    </source>
</evidence>
<evidence type="ECO:0000313" key="3">
    <source>
        <dbReference type="EMBL" id="MDB6179556.1"/>
    </source>
</evidence>
<name>A0ABT4ZJN7_9RHOB</name>
<dbReference type="Gene3D" id="3.40.50.300">
    <property type="entry name" value="P-loop containing nucleotide triphosphate hydrolases"/>
    <property type="match status" value="1"/>
</dbReference>
<gene>
    <name evidence="3" type="ORF">PAF17_18965</name>
</gene>
<dbReference type="Pfam" id="PF20441">
    <property type="entry name" value="TerL_nuclease"/>
    <property type="match status" value="1"/>
</dbReference>
<reference evidence="3" key="1">
    <citation type="submission" date="2022-12" db="EMBL/GenBank/DDBJ databases">
        <title>Paracoccus onchidii sp. nov., isolated from a marine invertebrate from the South China Sea.</title>
        <authorList>
            <person name="Xu S."/>
            <person name="Liu Z."/>
            <person name="Xu Y."/>
        </authorList>
    </citation>
    <scope>NUCLEOTIDE SEQUENCE</scope>
    <source>
        <strain evidence="3">Z330</strain>
    </source>
</reference>
<organism evidence="3 4">
    <name type="scientific">Paracoccus onchidii</name>
    <dbReference type="NCBI Taxonomy" id="3017813"/>
    <lineage>
        <taxon>Bacteria</taxon>
        <taxon>Pseudomonadati</taxon>
        <taxon>Pseudomonadota</taxon>
        <taxon>Alphaproteobacteria</taxon>
        <taxon>Rhodobacterales</taxon>
        <taxon>Paracoccaceae</taxon>
        <taxon>Paracoccus</taxon>
    </lineage>
</organism>
<dbReference type="InterPro" id="IPR046462">
    <property type="entry name" value="TerL_nuclease"/>
</dbReference>
<protein>
    <submittedName>
        <fullName evidence="3">Terminase large subunit</fullName>
    </submittedName>
</protein>
<dbReference type="InterPro" id="IPR027417">
    <property type="entry name" value="P-loop_NTPase"/>
</dbReference>
<feature type="domain" description="Terminase large subunit-like ATPase" evidence="1">
    <location>
        <begin position="48"/>
        <end position="219"/>
    </location>
</feature>
<comment type="caution">
    <text evidence="3">The sequence shown here is derived from an EMBL/GenBank/DDBJ whole genome shotgun (WGS) entry which is preliminary data.</text>
</comment>
<keyword evidence="4" id="KW-1185">Reference proteome</keyword>
<proteinExistence type="predicted"/>
<feature type="domain" description="Terminase large subunit-like endonuclease" evidence="2">
    <location>
        <begin position="235"/>
        <end position="533"/>
    </location>
</feature>
<evidence type="ECO:0000259" key="2">
    <source>
        <dbReference type="Pfam" id="PF20441"/>
    </source>
</evidence>
<accession>A0ABT4ZJN7</accession>
<dbReference type="Proteomes" id="UP001165641">
    <property type="component" value="Unassembled WGS sequence"/>
</dbReference>
<evidence type="ECO:0000259" key="1">
    <source>
        <dbReference type="Pfam" id="PF03354"/>
    </source>
</evidence>
<dbReference type="InterPro" id="IPR046461">
    <property type="entry name" value="TerL_ATPase"/>
</dbReference>
<dbReference type="PANTHER" id="PTHR41287">
    <property type="match status" value="1"/>
</dbReference>
<sequence>MAGTFPEWIYDGSDIPDPFGHGERAVTFLRALRHPKSILPNRAFQLDPWQERIVRRIYGPRHEDGTRIVNTVALLLPRGNRKTSLSAALALLHTIGPERMPGGEAIFAAADRKQAGIGFREAAGIIREDKRLVSAVGIYDAHNAPKKLIYRKEASYLEVISGDGGPQHGRTPGFVLADEIHIWKGRDLWEALTTGLEKIDDSLLVVASTAGRGQETLAWDFFEDARNVARGKVDDPSILPILFEADRREDWEDEDLWHRVNPGLQHGYPSLAGFRRHAKRSQRSVGDRQSFKQLKLNIWLDASTDPFVDMDIYDAGAKDYDLDALREAPCWLGVDLSSTVDLSVIVACWRLADGYFVKPWFFCPQETVDGKAEGDTMLDDEGGVSAREDRSGAPYQAWQEEGLITATAGSVIDYQEIETKLIDLCEDLNVQEIAFDPHMARQVQPKILEAGLPAVDFRQVPSLMMPAVLELERALLGGEFFHGGHPVLRHCFANVVVKRNDHGHVVKFTKPKKWLSIDGAVASAMAVARAAAGDGLTTSQTWFNDDMWVA</sequence>
<dbReference type="PANTHER" id="PTHR41287:SF1">
    <property type="entry name" value="PROTEIN YMFN"/>
    <property type="match status" value="1"/>
</dbReference>
<dbReference type="Pfam" id="PF03354">
    <property type="entry name" value="TerL_ATPase"/>
    <property type="match status" value="1"/>
</dbReference>
<dbReference type="InterPro" id="IPR005021">
    <property type="entry name" value="Terminase_largesu-like"/>
</dbReference>
<dbReference type="RefSeq" id="WP_271890652.1">
    <property type="nucleotide sequence ID" value="NZ_JAQBIE010000041.1"/>
</dbReference>